<evidence type="ECO:0000259" key="11">
    <source>
        <dbReference type="Pfam" id="PF02823"/>
    </source>
</evidence>
<organism evidence="12 13">
    <name type="scientific">Klenkia taihuensis</name>
    <dbReference type="NCBI Taxonomy" id="1225127"/>
    <lineage>
        <taxon>Bacteria</taxon>
        <taxon>Bacillati</taxon>
        <taxon>Actinomycetota</taxon>
        <taxon>Actinomycetes</taxon>
        <taxon>Geodermatophilales</taxon>
        <taxon>Geodermatophilaceae</taxon>
        <taxon>Klenkia</taxon>
    </lineage>
</organism>
<dbReference type="Proteomes" id="UP000199022">
    <property type="component" value="Unassembled WGS sequence"/>
</dbReference>
<keyword evidence="8" id="KW-0375">Hydrogen ion transport</keyword>
<comment type="function">
    <text evidence="8">Produces ATP from ADP in the presence of a proton gradient across the membrane.</text>
</comment>
<evidence type="ECO:0000256" key="1">
    <source>
        <dbReference type="ARBA" id="ARBA00004202"/>
    </source>
</evidence>
<dbReference type="NCBIfam" id="TIGR01216">
    <property type="entry name" value="ATP_synt_epsi"/>
    <property type="match status" value="1"/>
</dbReference>
<dbReference type="AlphaFoldDB" id="A0A1I1KE96"/>
<evidence type="ECO:0000313" key="12">
    <source>
        <dbReference type="EMBL" id="SFC59284.1"/>
    </source>
</evidence>
<sequence>MATLQVELVAVERRIWSGEATMVIARTTEGELGVLPGHAPLLGELAPGGVVTIRVADGEDLVVAAHGGFLSVTEQGVSILAETAEISTEIDVERAREALRRAESASDDDEDALAAARRAQSRLRAAGQAA</sequence>
<feature type="domain" description="ATP synthase F1 complex delta/epsilon subunit N-terminal" evidence="11">
    <location>
        <begin position="4"/>
        <end position="84"/>
    </location>
</feature>
<name>A0A1I1KE96_9ACTN</name>
<comment type="subcellular location">
    <subcellularLocation>
        <location evidence="1 8">Cell membrane</location>
        <topology evidence="1 8">Peripheral membrane protein</topology>
    </subcellularLocation>
</comment>
<evidence type="ECO:0000256" key="4">
    <source>
        <dbReference type="ARBA" id="ARBA00023065"/>
    </source>
</evidence>
<evidence type="ECO:0000256" key="3">
    <source>
        <dbReference type="ARBA" id="ARBA00022448"/>
    </source>
</evidence>
<keyword evidence="3 8" id="KW-0813">Transport</keyword>
<dbReference type="EMBL" id="FOMD01000001">
    <property type="protein sequence ID" value="SFC59284.1"/>
    <property type="molecule type" value="Genomic_DNA"/>
</dbReference>
<dbReference type="OrthoDB" id="9791445at2"/>
<keyword evidence="6 8" id="KW-0139">CF(1)</keyword>
<evidence type="ECO:0000256" key="5">
    <source>
        <dbReference type="ARBA" id="ARBA00023136"/>
    </source>
</evidence>
<protein>
    <recommendedName>
        <fullName evidence="8">ATP synthase epsilon chain</fullName>
    </recommendedName>
    <alternativeName>
        <fullName evidence="8">ATP synthase F1 sector epsilon subunit</fullName>
    </alternativeName>
    <alternativeName>
        <fullName evidence="8">F-ATPase epsilon subunit</fullName>
    </alternativeName>
</protein>
<evidence type="ECO:0000256" key="8">
    <source>
        <dbReference type="HAMAP-Rule" id="MF_00530"/>
    </source>
</evidence>
<comment type="subunit">
    <text evidence="8 9">F-type ATPases have 2 components, CF(1) - the catalytic core - and CF(0) - the membrane proton channel. CF(1) has five subunits: alpha(3), beta(3), gamma(1), delta(1), epsilon(1). CF(0) has three main subunits: a, b and c.</text>
</comment>
<proteinExistence type="inferred from homology"/>
<dbReference type="Pfam" id="PF02823">
    <property type="entry name" value="ATP-synt_DE_N"/>
    <property type="match status" value="1"/>
</dbReference>
<accession>A0A1I1KE96</accession>
<dbReference type="PANTHER" id="PTHR13822:SF10">
    <property type="entry name" value="ATP SYNTHASE EPSILON CHAIN, CHLOROPLASTIC"/>
    <property type="match status" value="1"/>
</dbReference>
<dbReference type="NCBIfam" id="NF001852">
    <property type="entry name" value="PRK00571.2-5"/>
    <property type="match status" value="1"/>
</dbReference>
<keyword evidence="4 8" id="KW-0406">Ion transport</keyword>
<dbReference type="STRING" id="1225127.SAMN05661030_1390"/>
<dbReference type="InterPro" id="IPR020546">
    <property type="entry name" value="ATP_synth_F1_dsu/esu_N"/>
</dbReference>
<feature type="region of interest" description="Disordered" evidence="10">
    <location>
        <begin position="101"/>
        <end position="130"/>
    </location>
</feature>
<dbReference type="Gene3D" id="2.60.15.10">
    <property type="entry name" value="F0F1 ATP synthase delta/epsilon subunit, N-terminal"/>
    <property type="match status" value="1"/>
</dbReference>
<evidence type="ECO:0000256" key="6">
    <source>
        <dbReference type="ARBA" id="ARBA00023196"/>
    </source>
</evidence>
<evidence type="ECO:0000256" key="7">
    <source>
        <dbReference type="ARBA" id="ARBA00023310"/>
    </source>
</evidence>
<dbReference type="NCBIfam" id="NF009977">
    <property type="entry name" value="PRK13442.1"/>
    <property type="match status" value="1"/>
</dbReference>
<dbReference type="GO" id="GO:0005524">
    <property type="term" value="F:ATP binding"/>
    <property type="evidence" value="ECO:0007669"/>
    <property type="project" value="UniProtKB-UniRule"/>
</dbReference>
<gene>
    <name evidence="8" type="primary">atpC</name>
    <name evidence="12" type="ORF">SAMN05661030_1390</name>
</gene>
<keyword evidence="5 8" id="KW-0472">Membrane</keyword>
<feature type="compositionally biased region" description="Low complexity" evidence="10">
    <location>
        <begin position="113"/>
        <end position="130"/>
    </location>
</feature>
<dbReference type="GO" id="GO:0045259">
    <property type="term" value="C:proton-transporting ATP synthase complex"/>
    <property type="evidence" value="ECO:0007669"/>
    <property type="project" value="UniProtKB-KW"/>
</dbReference>
<reference evidence="13" key="1">
    <citation type="submission" date="2016-10" db="EMBL/GenBank/DDBJ databases">
        <authorList>
            <person name="Varghese N."/>
            <person name="Submissions S."/>
        </authorList>
    </citation>
    <scope>NUCLEOTIDE SEQUENCE [LARGE SCALE GENOMIC DNA]</scope>
    <source>
        <strain evidence="13">DSM 45962</strain>
    </source>
</reference>
<dbReference type="GO" id="GO:0005886">
    <property type="term" value="C:plasma membrane"/>
    <property type="evidence" value="ECO:0007669"/>
    <property type="project" value="UniProtKB-SubCell"/>
</dbReference>
<comment type="similarity">
    <text evidence="2 8 9">Belongs to the ATPase epsilon chain family.</text>
</comment>
<keyword evidence="7 8" id="KW-0066">ATP synthesis</keyword>
<dbReference type="InterPro" id="IPR001469">
    <property type="entry name" value="ATP_synth_F1_dsu/esu"/>
</dbReference>
<dbReference type="InterPro" id="IPR036771">
    <property type="entry name" value="ATPsynth_dsu/esu_N"/>
</dbReference>
<dbReference type="CDD" id="cd12152">
    <property type="entry name" value="F1-ATPase_delta"/>
    <property type="match status" value="1"/>
</dbReference>
<evidence type="ECO:0000256" key="10">
    <source>
        <dbReference type="SAM" id="MobiDB-lite"/>
    </source>
</evidence>
<dbReference type="GO" id="GO:0046933">
    <property type="term" value="F:proton-transporting ATP synthase activity, rotational mechanism"/>
    <property type="evidence" value="ECO:0007669"/>
    <property type="project" value="UniProtKB-UniRule"/>
</dbReference>
<dbReference type="HAMAP" id="MF_00530">
    <property type="entry name" value="ATP_synth_epsil_bac"/>
    <property type="match status" value="1"/>
</dbReference>
<evidence type="ECO:0000256" key="2">
    <source>
        <dbReference type="ARBA" id="ARBA00005712"/>
    </source>
</evidence>
<evidence type="ECO:0000256" key="9">
    <source>
        <dbReference type="RuleBase" id="RU003656"/>
    </source>
</evidence>
<keyword evidence="13" id="KW-1185">Reference proteome</keyword>
<evidence type="ECO:0000313" key="13">
    <source>
        <dbReference type="Proteomes" id="UP000199022"/>
    </source>
</evidence>
<dbReference type="RefSeq" id="WP_091555761.1">
    <property type="nucleotide sequence ID" value="NZ_BNAC01000003.1"/>
</dbReference>
<dbReference type="PANTHER" id="PTHR13822">
    <property type="entry name" value="ATP SYNTHASE DELTA/EPSILON CHAIN"/>
    <property type="match status" value="1"/>
</dbReference>
<keyword evidence="8" id="KW-1003">Cell membrane</keyword>
<dbReference type="SUPFAM" id="SSF51344">
    <property type="entry name" value="Epsilon subunit of F1F0-ATP synthase N-terminal domain"/>
    <property type="match status" value="1"/>
</dbReference>